<dbReference type="PROSITE" id="PS51212">
    <property type="entry name" value="WSC"/>
    <property type="match status" value="1"/>
</dbReference>
<protein>
    <recommendedName>
        <fullName evidence="8">WSC domain-containing protein</fullName>
    </recommendedName>
</protein>
<evidence type="ECO:0000256" key="1">
    <source>
        <dbReference type="ARBA" id="ARBA00004167"/>
    </source>
</evidence>
<keyword evidence="5" id="KW-0472">Membrane</keyword>
<keyword evidence="6" id="KW-0325">Glycoprotein</keyword>
<keyword evidence="2" id="KW-0812">Transmembrane</keyword>
<dbReference type="EMBL" id="MN739294">
    <property type="protein sequence ID" value="QHS97394.1"/>
    <property type="molecule type" value="Genomic_DNA"/>
</dbReference>
<organism evidence="9">
    <name type="scientific">viral metagenome</name>
    <dbReference type="NCBI Taxonomy" id="1070528"/>
    <lineage>
        <taxon>unclassified sequences</taxon>
        <taxon>metagenomes</taxon>
        <taxon>organismal metagenomes</taxon>
    </lineage>
</organism>
<feature type="compositionally biased region" description="Basic and acidic residues" evidence="7">
    <location>
        <begin position="332"/>
        <end position="342"/>
    </location>
</feature>
<feature type="domain" description="WSC" evidence="8">
    <location>
        <begin position="692"/>
        <end position="775"/>
    </location>
</feature>
<dbReference type="PANTHER" id="PTHR24269">
    <property type="entry name" value="KREMEN PROTEIN"/>
    <property type="match status" value="1"/>
</dbReference>
<dbReference type="InterPro" id="IPR002889">
    <property type="entry name" value="WSC_carb-bd"/>
</dbReference>
<dbReference type="AlphaFoldDB" id="A0A6C0C0U0"/>
<keyword evidence="3" id="KW-0732">Signal</keyword>
<feature type="region of interest" description="Disordered" evidence="7">
    <location>
        <begin position="320"/>
        <end position="342"/>
    </location>
</feature>
<evidence type="ECO:0000259" key="8">
    <source>
        <dbReference type="PROSITE" id="PS51212"/>
    </source>
</evidence>
<proteinExistence type="predicted"/>
<sequence>MSKENFINFQGKKYNTQKKKELNRVNKNIIEPFNDGPVHNLNEVEQDEMTLDENLLSKKKYDLATKHNTFMERNQDLLLETRECVKRCQNSTEKQKLSKKEWRVQKRSCLAGCGVYTGEIDMMEQYNGTYKNDNGEHEIPKCDTLREHAEAPPPTKVIGEQCASSKECFSFKCGNLKTGGDCKGKCSVEGETANSFKEILDGKGVKKTFCGDKINRLMPDKNYIFFFRTGNIWNSIDGFHTTLAPIKFCKSLKIDKVLQILNIYGIRCYGVLHKKGTSRYALLEDPNNGIPKPSWKEIKDRLVNAGGLEKGAGLTPVKNLPGGWNPTKMRQGKGEVGEGDADRNRDCKSGKYIEDPLRKGGLEKYGLTGRVSSRYTDYCIDGGDKVFFDREHPLWGQIGNLLDMCDKDNCDVCFSEQRVEPPLNWKYVRTGECAPNGRNEWIKYRSKYDNRGSWSQKVKNCAEACKNDSRDSKGFVVYPYGRSRGRCWCEKNDSGNCRVVKNAYRRYDFDESEPAKTLVSLDKCAYEKPEFPYTLLLNLINPKYNKADFALGKWHWWPRWRGISQWPDWWGNDWLAGLGVVWGNWGYGTRYSPYQGRGRAGAESACNRSSDCIGYFESRPNQFHFLFEGNNEYHSSGSSKNVKNIWVKDGTSIPKPESSNKSELKSRLPRWWWGWWFSTPDGKREYNSKKNIPSSGYCGTNGSLDNYVGKTDSVGECAKKCRKMKTRYAGVGKGNLCYCGNNYWKNGMSGDCTKKCKYGSQPCGGQKGVNMYYSGYGGGDDNNLENLDGPPEDSPGPKFSKSGFKKPKSDGVCPPDQSYIEFFSNIQPEKDYSHLKILGGLGAFASAYYLYKNN</sequence>
<feature type="region of interest" description="Disordered" evidence="7">
    <location>
        <begin position="782"/>
        <end position="811"/>
    </location>
</feature>
<reference evidence="9" key="1">
    <citation type="journal article" date="2020" name="Nature">
        <title>Giant virus diversity and host interactions through global metagenomics.</title>
        <authorList>
            <person name="Schulz F."/>
            <person name="Roux S."/>
            <person name="Paez-Espino D."/>
            <person name="Jungbluth S."/>
            <person name="Walsh D.A."/>
            <person name="Denef V.J."/>
            <person name="McMahon K.D."/>
            <person name="Konstantinidis K.T."/>
            <person name="Eloe-Fadrosh E.A."/>
            <person name="Kyrpides N.C."/>
            <person name="Woyke T."/>
        </authorList>
    </citation>
    <scope>NUCLEOTIDE SEQUENCE</scope>
    <source>
        <strain evidence="9">GVMAG-M-3300020169-51</strain>
    </source>
</reference>
<evidence type="ECO:0000256" key="5">
    <source>
        <dbReference type="ARBA" id="ARBA00023136"/>
    </source>
</evidence>
<dbReference type="PANTHER" id="PTHR24269:SF16">
    <property type="entry name" value="PROTEIN SLG1"/>
    <property type="match status" value="1"/>
</dbReference>
<evidence type="ECO:0000256" key="4">
    <source>
        <dbReference type="ARBA" id="ARBA00022989"/>
    </source>
</evidence>
<comment type="subcellular location">
    <subcellularLocation>
        <location evidence="1">Membrane</location>
        <topology evidence="1">Single-pass membrane protein</topology>
    </subcellularLocation>
</comment>
<name>A0A6C0C0U0_9ZZZZ</name>
<accession>A0A6C0C0U0</accession>
<evidence type="ECO:0000256" key="7">
    <source>
        <dbReference type="SAM" id="MobiDB-lite"/>
    </source>
</evidence>
<dbReference type="GO" id="GO:0005886">
    <property type="term" value="C:plasma membrane"/>
    <property type="evidence" value="ECO:0007669"/>
    <property type="project" value="TreeGrafter"/>
</dbReference>
<evidence type="ECO:0000256" key="3">
    <source>
        <dbReference type="ARBA" id="ARBA00022729"/>
    </source>
</evidence>
<keyword evidence="4" id="KW-1133">Transmembrane helix</keyword>
<evidence type="ECO:0000313" key="9">
    <source>
        <dbReference type="EMBL" id="QHS97394.1"/>
    </source>
</evidence>
<evidence type="ECO:0000256" key="2">
    <source>
        <dbReference type="ARBA" id="ARBA00022692"/>
    </source>
</evidence>
<dbReference type="InterPro" id="IPR051836">
    <property type="entry name" value="Kremen_rcpt"/>
</dbReference>
<evidence type="ECO:0000256" key="6">
    <source>
        <dbReference type="ARBA" id="ARBA00023180"/>
    </source>
</evidence>